<feature type="transmembrane region" description="Helical" evidence="1">
    <location>
        <begin position="45"/>
        <end position="63"/>
    </location>
</feature>
<organism evidence="2 3">
    <name type="scientific">Corynebacterium choanae</name>
    <dbReference type="NCBI Taxonomy" id="1862358"/>
    <lineage>
        <taxon>Bacteria</taxon>
        <taxon>Bacillati</taxon>
        <taxon>Actinomycetota</taxon>
        <taxon>Actinomycetes</taxon>
        <taxon>Mycobacteriales</taxon>
        <taxon>Corynebacteriaceae</taxon>
        <taxon>Corynebacterium</taxon>
    </lineage>
</organism>
<accession>A0A3G6JAB8</accession>
<evidence type="ECO:0000313" key="3">
    <source>
        <dbReference type="Proteomes" id="UP000269019"/>
    </source>
</evidence>
<gene>
    <name evidence="2" type="ORF">CCHOA_11860</name>
</gene>
<keyword evidence="1" id="KW-0472">Membrane</keyword>
<dbReference type="EMBL" id="CP033896">
    <property type="protein sequence ID" value="AZA14743.1"/>
    <property type="molecule type" value="Genomic_DNA"/>
</dbReference>
<dbReference type="KEGG" id="ccho:CCHOA_11860"/>
<keyword evidence="1" id="KW-0812">Transmembrane</keyword>
<sequence>MSCGPASASTGAANTPQLWTVCCQQLIHKVCQVFHNLLVTGGNLAVGYSIAGDNFMLFLLVVARLKRQCVWMFNGGFTVVSSPVRRY</sequence>
<name>A0A3G6JAB8_9CORY</name>
<reference evidence="2 3" key="1">
    <citation type="submission" date="2018-11" db="EMBL/GenBank/DDBJ databases">
        <authorList>
            <person name="Kleinhagauer T."/>
            <person name="Glaeser S.P."/>
            <person name="Spergser J."/>
            <person name="Ruckert C."/>
            <person name="Kaempfer P."/>
            <person name="Busse H.-J."/>
        </authorList>
    </citation>
    <scope>NUCLEOTIDE SEQUENCE [LARGE SCALE GENOMIC DNA]</scope>
    <source>
        <strain evidence="2 3">200CH</strain>
    </source>
</reference>
<evidence type="ECO:0000313" key="2">
    <source>
        <dbReference type="EMBL" id="AZA14743.1"/>
    </source>
</evidence>
<dbReference type="AlphaFoldDB" id="A0A3G6JAB8"/>
<dbReference type="Proteomes" id="UP000269019">
    <property type="component" value="Chromosome"/>
</dbReference>
<keyword evidence="3" id="KW-1185">Reference proteome</keyword>
<protein>
    <submittedName>
        <fullName evidence="2">Uncharacterized protein</fullName>
    </submittedName>
</protein>
<keyword evidence="1" id="KW-1133">Transmembrane helix</keyword>
<proteinExistence type="predicted"/>
<evidence type="ECO:0000256" key="1">
    <source>
        <dbReference type="SAM" id="Phobius"/>
    </source>
</evidence>